<feature type="binding site" evidence="8">
    <location>
        <position position="160"/>
    </location>
    <ligand>
        <name>substrate</name>
    </ligand>
</feature>
<dbReference type="PROSITE" id="PS50106">
    <property type="entry name" value="PDZ"/>
    <property type="match status" value="1"/>
</dbReference>
<organism evidence="11 12">
    <name type="scientific">Microbacter margulisiae</name>
    <dbReference type="NCBI Taxonomy" id="1350067"/>
    <lineage>
        <taxon>Bacteria</taxon>
        <taxon>Pseudomonadati</taxon>
        <taxon>Bacteroidota</taxon>
        <taxon>Bacteroidia</taxon>
        <taxon>Bacteroidales</taxon>
        <taxon>Porphyromonadaceae</taxon>
        <taxon>Microbacter</taxon>
    </lineage>
</organism>
<protein>
    <submittedName>
        <fullName evidence="11">Do/DeqQ family serine protease</fullName>
    </submittedName>
</protein>
<dbReference type="Gene3D" id="2.30.42.10">
    <property type="match status" value="2"/>
</dbReference>
<feature type="chain" id="PRO_5031072083" evidence="9">
    <location>
        <begin position="21"/>
        <end position="493"/>
    </location>
</feature>
<dbReference type="FunFam" id="2.40.10.10:FF:000001">
    <property type="entry name" value="Periplasmic serine protease DegS"/>
    <property type="match status" value="1"/>
</dbReference>
<evidence type="ECO:0000256" key="2">
    <source>
        <dbReference type="ARBA" id="ARBA00022670"/>
    </source>
</evidence>
<keyword evidence="2 11" id="KW-0645">Protease</keyword>
<dbReference type="InterPro" id="IPR051201">
    <property type="entry name" value="Chloro_Bact_Ser_Proteases"/>
</dbReference>
<reference evidence="11 12" key="1">
    <citation type="submission" date="2020-08" db="EMBL/GenBank/DDBJ databases">
        <title>Genomic Encyclopedia of Type Strains, Phase IV (KMG-IV): sequencing the most valuable type-strain genomes for metagenomic binning, comparative biology and taxonomic classification.</title>
        <authorList>
            <person name="Goeker M."/>
        </authorList>
    </citation>
    <scope>NUCLEOTIDE SEQUENCE [LARGE SCALE GENOMIC DNA]</scope>
    <source>
        <strain evidence="11 12">DSM 27471</strain>
    </source>
</reference>
<evidence type="ECO:0000313" key="11">
    <source>
        <dbReference type="EMBL" id="MBB3187933.1"/>
    </source>
</evidence>
<feature type="active site" description="Charge relay system" evidence="7">
    <location>
        <position position="130"/>
    </location>
</feature>
<keyword evidence="3 9" id="KW-0732">Signal</keyword>
<dbReference type="Gene3D" id="2.40.10.120">
    <property type="match status" value="1"/>
</dbReference>
<dbReference type="SMART" id="SM00228">
    <property type="entry name" value="PDZ"/>
    <property type="match status" value="2"/>
</dbReference>
<sequence length="493" mass="51955">MKMKVVSVMLLFIGLTAASAEGHSKYAKEIVATGGFIQTPISDADYVTSGHDNAGGPDFTVAAAHTVDAVVHVMTKIMPSSQDMSNGMQQDPFFNFFFGMPDNPRRMEPQMASGSGVIISTDGYIVTNNHVVAGSNNIEVVLNDKRKFDATVVGTDPNTDLALLKINAKNLPTIVFGNSDDLKVGQWVLAVGNPFNLTSTVTAGIVSAKGRNINIISSKMPIESFIQTDAAINPGNSGGALVNTKGELVGINTAIASETGTYDGYGFAIPVNIVKKVVADLKKYGVVQRAVLGVTIQDINADLAKKKDLKTLNGAYVAGVEDGSAAKDAGILEGDVITKINDITVNSVADLQGQISQFHPGDKISVTINRAGKVKTIEATLHNASGGTKLVQNKGLEALGASFEEINNTLKQQLNISGGVQVVSLQEKSVLAQAGVKKGLVIVKIDNEPVYSISQLQAIVNHINNASARDHGLFITGIYPNGEVAYYAIDLSK</sequence>
<dbReference type="PANTHER" id="PTHR43343">
    <property type="entry name" value="PEPTIDASE S12"/>
    <property type="match status" value="1"/>
</dbReference>
<dbReference type="InterPro" id="IPR001940">
    <property type="entry name" value="Peptidase_S1C"/>
</dbReference>
<dbReference type="SUPFAM" id="SSF50156">
    <property type="entry name" value="PDZ domain-like"/>
    <property type="match status" value="2"/>
</dbReference>
<dbReference type="InterPro" id="IPR001478">
    <property type="entry name" value="PDZ"/>
</dbReference>
<comment type="similarity">
    <text evidence="1">Belongs to the peptidase S1C family.</text>
</comment>
<dbReference type="Pfam" id="PF13180">
    <property type="entry name" value="PDZ_2"/>
    <property type="match status" value="1"/>
</dbReference>
<dbReference type="PRINTS" id="PR00834">
    <property type="entry name" value="PROTEASES2C"/>
</dbReference>
<feature type="binding site" evidence="8">
    <location>
        <begin position="235"/>
        <end position="237"/>
    </location>
    <ligand>
        <name>substrate</name>
    </ligand>
</feature>
<dbReference type="AlphaFoldDB" id="A0A7W5DTG3"/>
<keyword evidence="6" id="KW-0720">Serine protease</keyword>
<name>A0A7W5DTG3_9PORP</name>
<dbReference type="PANTHER" id="PTHR43343:SF3">
    <property type="entry name" value="PROTEASE DO-LIKE 8, CHLOROPLASTIC"/>
    <property type="match status" value="1"/>
</dbReference>
<evidence type="ECO:0000256" key="1">
    <source>
        <dbReference type="ARBA" id="ARBA00010541"/>
    </source>
</evidence>
<keyword evidence="12" id="KW-1185">Reference proteome</keyword>
<comment type="caution">
    <text evidence="11">The sequence shown here is derived from an EMBL/GenBank/DDBJ whole genome shotgun (WGS) entry which is preliminary data.</text>
</comment>
<evidence type="ECO:0000313" key="12">
    <source>
        <dbReference type="Proteomes" id="UP000544222"/>
    </source>
</evidence>
<feature type="active site" description="Charge relay system" evidence="7">
    <location>
        <position position="160"/>
    </location>
</feature>
<feature type="signal peptide" evidence="9">
    <location>
        <begin position="1"/>
        <end position="20"/>
    </location>
</feature>
<keyword evidence="5" id="KW-0378">Hydrolase</keyword>
<dbReference type="Pfam" id="PF13365">
    <property type="entry name" value="Trypsin_2"/>
    <property type="match status" value="1"/>
</dbReference>
<evidence type="ECO:0000259" key="10">
    <source>
        <dbReference type="PROSITE" id="PS50106"/>
    </source>
</evidence>
<feature type="binding site" evidence="8">
    <location>
        <position position="130"/>
    </location>
    <ligand>
        <name>substrate</name>
    </ligand>
</feature>
<dbReference type="GO" id="GO:0004252">
    <property type="term" value="F:serine-type endopeptidase activity"/>
    <property type="evidence" value="ECO:0007669"/>
    <property type="project" value="InterPro"/>
</dbReference>
<dbReference type="InterPro" id="IPR011782">
    <property type="entry name" value="Pept_S1C_Do"/>
</dbReference>
<evidence type="ECO:0000256" key="7">
    <source>
        <dbReference type="PIRSR" id="PIRSR611782-1"/>
    </source>
</evidence>
<dbReference type="RefSeq" id="WP_183413739.1">
    <property type="nucleotide sequence ID" value="NZ_JACHYB010000002.1"/>
</dbReference>
<accession>A0A7W5DTG3</accession>
<keyword evidence="4" id="KW-0677">Repeat</keyword>
<feature type="domain" description="PDZ" evidence="10">
    <location>
        <begin position="278"/>
        <end position="372"/>
    </location>
</feature>
<dbReference type="GO" id="GO:0006508">
    <property type="term" value="P:proteolysis"/>
    <property type="evidence" value="ECO:0007669"/>
    <property type="project" value="UniProtKB-KW"/>
</dbReference>
<dbReference type="InterPro" id="IPR009003">
    <property type="entry name" value="Peptidase_S1_PA"/>
</dbReference>
<evidence type="ECO:0000256" key="4">
    <source>
        <dbReference type="ARBA" id="ARBA00022737"/>
    </source>
</evidence>
<proteinExistence type="inferred from homology"/>
<evidence type="ECO:0000256" key="5">
    <source>
        <dbReference type="ARBA" id="ARBA00022801"/>
    </source>
</evidence>
<evidence type="ECO:0000256" key="3">
    <source>
        <dbReference type="ARBA" id="ARBA00022729"/>
    </source>
</evidence>
<dbReference type="NCBIfam" id="TIGR02037">
    <property type="entry name" value="degP_htrA_DO"/>
    <property type="match status" value="1"/>
</dbReference>
<dbReference type="EMBL" id="JACHYB010000002">
    <property type="protein sequence ID" value="MBB3187933.1"/>
    <property type="molecule type" value="Genomic_DNA"/>
</dbReference>
<feature type="active site" description="Charge relay system" evidence="7">
    <location>
        <position position="237"/>
    </location>
</feature>
<evidence type="ECO:0000256" key="6">
    <source>
        <dbReference type="ARBA" id="ARBA00022825"/>
    </source>
</evidence>
<evidence type="ECO:0000256" key="9">
    <source>
        <dbReference type="SAM" id="SignalP"/>
    </source>
</evidence>
<dbReference type="SUPFAM" id="SSF50494">
    <property type="entry name" value="Trypsin-like serine proteases"/>
    <property type="match status" value="1"/>
</dbReference>
<evidence type="ECO:0000256" key="8">
    <source>
        <dbReference type="PIRSR" id="PIRSR611782-2"/>
    </source>
</evidence>
<dbReference type="Proteomes" id="UP000544222">
    <property type="component" value="Unassembled WGS sequence"/>
</dbReference>
<gene>
    <name evidence="11" type="ORF">FHX64_002131</name>
</gene>
<dbReference type="InterPro" id="IPR036034">
    <property type="entry name" value="PDZ_sf"/>
</dbReference>